<dbReference type="PANTHER" id="PTHR11339">
    <property type="entry name" value="EXTRACELLULAR MATRIX GLYCOPROTEIN RELATED"/>
    <property type="match status" value="1"/>
</dbReference>
<dbReference type="Gene3D" id="2.10.25.10">
    <property type="entry name" value="Laminin"/>
    <property type="match status" value="2"/>
</dbReference>
<dbReference type="GO" id="GO:0005615">
    <property type="term" value="C:extracellular space"/>
    <property type="evidence" value="ECO:0007669"/>
    <property type="project" value="TreeGrafter"/>
</dbReference>
<dbReference type="Proteomes" id="UP000518266">
    <property type="component" value="Unassembled WGS sequence"/>
</dbReference>
<evidence type="ECO:0000259" key="3">
    <source>
        <dbReference type="PROSITE" id="PS51233"/>
    </source>
</evidence>
<feature type="domain" description="VWFD" evidence="3">
    <location>
        <begin position="808"/>
        <end position="967"/>
    </location>
</feature>
<dbReference type="InterPro" id="IPR001846">
    <property type="entry name" value="VWF_type-D"/>
</dbReference>
<dbReference type="PANTHER" id="PTHR11339:SF244">
    <property type="entry name" value="IGGFC-BINDING PROTEIN"/>
    <property type="match status" value="1"/>
</dbReference>
<reference evidence="4 5" key="1">
    <citation type="submission" date="2020-03" db="EMBL/GenBank/DDBJ databases">
        <title>Dissostichus mawsoni Genome sequencing and assembly.</title>
        <authorList>
            <person name="Park H."/>
        </authorList>
    </citation>
    <scope>NUCLEOTIDE SEQUENCE [LARGE SCALE GENOMIC DNA]</scope>
    <source>
        <strain evidence="4">DM0001</strain>
        <tissue evidence="4">Muscle</tissue>
    </source>
</reference>
<dbReference type="OrthoDB" id="6236007at2759"/>
<dbReference type="SMART" id="SM00216">
    <property type="entry name" value="VWD"/>
    <property type="match status" value="2"/>
</dbReference>
<dbReference type="Pfam" id="PF17517">
    <property type="entry name" value="IgGFc_binding"/>
    <property type="match status" value="1"/>
</dbReference>
<dbReference type="InterPro" id="IPR036084">
    <property type="entry name" value="Ser_inhib-like_sf"/>
</dbReference>
<keyword evidence="1" id="KW-1015">Disulfide bond</keyword>
<dbReference type="SUPFAM" id="SSF57567">
    <property type="entry name" value="Serine protease inhibitors"/>
    <property type="match status" value="2"/>
</dbReference>
<dbReference type="InterPro" id="IPR050780">
    <property type="entry name" value="Mucin_vWF_Thrombospondin_sf"/>
</dbReference>
<proteinExistence type="predicted"/>
<sequence>ASKQEYHVVVRPDAKHLPEVAEGHWGVRLEPEVSIVVGWCQTEPRLHTVDGVSTAMEVTDPGVWEEAGQVSGTTLTLEADGSKVLRCGTCRRERHVRLIQRVSLAQTEPRLHTVDGVSTATEVTDPGVWEEAGQVSGTTLTLEADGSKVLRCGTCRRERHVRLIQRVSLAQTEPRLHTVDGVSTATEVTDPGVWEEAGQVSGTTLTLEADGSKVLRCGTCRRERHVRLIQRVSLAQTEPRLHTVDGVSTAMEVTDPGVWEEAGQVSGTTLTLEADGSKVLRCGTCRRERHVRLIQRVSLAQTEPRLHTVDGVSTATEVTDPGVWEEAGQVSGTTLTLEADGSKVLRCGTCRRERHVRLIQRVSLAGREFATSFMQNLYADTKDTRFLVEVAALPSSQGSTKVKVSAMGEVFEKEIGPGSSGSFKLPDSVEMRGSEKFNKTVLIEASQDVTVMSLNFKQYTADTSVIYPVKDWGTDYFIFTPNSNLNGTFKEFSFTNHKEPNFVEILLQGSVRFQGKYYRRQSKMSLKLEPFETVQIQSHDNLRGTNVVSRLPVAVSSGHSCIQKFTACNHVYEQLLPVNSWGKEFIIAPLPYRNLFSTYDSVIVQASQHTEISVNFNGKVQSYHMFAGQTIELQSQWPHPMYLKSDKGVQVLFEFNGGPDAVVQSVDPFLMTILPTSHFSTSYSLEGQGDFYNYIIVVAQNKHLDGIKIDPQPQTTTFNWRKVDGTDYSWAEMYYSTGANFYQISHPDSPFGVYSYGVANANGYGSLAAADPAERHDCSTTKCLEDEVCQMKEKNSSTCVKKTAIKEGTCWALGDPHYRTFDGNYYNFMGSCTYTMAKNCQVDEDHPAFEVDAKNDKLDGSKVTFVGKVIIKVYGYTVTIVRSEFGLVRLSQSGMSVIVETDFGLTVQYDWKQYLVITVPGSVWLCGNFNSKKEDDLVTPSGSQSSNVAALGKSWRVPNVTDDSHCQDECSGKCENCDDDSFIHSITYRMFCGILSHAMDGPFSDCNAVIDPKVLHEICLFDMCTGDGFKDFLCNTLQVYADACQRAGVKIHDWRHLAHCPLPSCPENSHYEFCGKACPSTCENPDAAAKCNKSCVETCVCDEGFLLSGTECVSKAQCGCLYKDKSLYIESGASVFTDDHCTERCTCNSTTKEVDCEKPGCPKGYECKVVDELIGCDPITFAECSMIGGPHYETFDGHDYSFHGNCVYQLAGVCSKDPSLPHFEVYVQNDAYGKRVDSGAKLVEVKCYGTSIIVSRKHKGFVMINGELTHLPVKYKRNFTVNQFSDFVEIKTYFGLLVYYDWQSTVHVKVPSTYEDAMCGMCGSYNHNPKDDLQLKNGTQAESVEELGKSWRVAEIPGCVDGCKNSKDCPSCDITQKDKYETDRYCGLIRNPKGPFSGCQGTIDPERAFQSCVYDVCLYNGKEGFWCSHLRRYTIECQSRGVNVSQWRVPDFCPISKIRFPTNSQYKHCGNVCHATCDNRLAPSTCKRPCQEGWECKDGFLLSDYKCVPSHQCGCLYKGKTYKQGQSFLSSDCQQMFTGSENGTV</sequence>
<feature type="non-terminal residue" evidence="4">
    <location>
        <position position="1"/>
    </location>
</feature>
<name>A0A7J5XAP6_DISMA</name>
<dbReference type="InterPro" id="IPR002919">
    <property type="entry name" value="TIL_dom"/>
</dbReference>
<evidence type="ECO:0000256" key="1">
    <source>
        <dbReference type="ARBA" id="ARBA00023157"/>
    </source>
</evidence>
<dbReference type="InterPro" id="IPR035234">
    <property type="entry name" value="IgGFc-bd_N"/>
</dbReference>
<comment type="caution">
    <text evidence="4">The sequence shown here is derived from an EMBL/GenBank/DDBJ whole genome shotgun (WGS) entry which is preliminary data.</text>
</comment>
<dbReference type="InterPro" id="IPR014853">
    <property type="entry name" value="VWF/SSPO/ZAN-like_Cys-rich_dom"/>
</dbReference>
<dbReference type="Pfam" id="PF12714">
    <property type="entry name" value="TILa"/>
    <property type="match status" value="1"/>
</dbReference>
<dbReference type="Pfam" id="PF01826">
    <property type="entry name" value="TIL"/>
    <property type="match status" value="2"/>
</dbReference>
<dbReference type="SMART" id="SM00832">
    <property type="entry name" value="C8"/>
    <property type="match status" value="2"/>
</dbReference>
<dbReference type="InterPro" id="IPR025615">
    <property type="entry name" value="TILa_dom"/>
</dbReference>
<dbReference type="CDD" id="cd19941">
    <property type="entry name" value="TIL"/>
    <property type="match status" value="2"/>
</dbReference>
<organism evidence="4 5">
    <name type="scientific">Dissostichus mawsoni</name>
    <name type="common">Antarctic cod</name>
    <dbReference type="NCBI Taxonomy" id="36200"/>
    <lineage>
        <taxon>Eukaryota</taxon>
        <taxon>Metazoa</taxon>
        <taxon>Chordata</taxon>
        <taxon>Craniata</taxon>
        <taxon>Vertebrata</taxon>
        <taxon>Euteleostomi</taxon>
        <taxon>Actinopterygii</taxon>
        <taxon>Neopterygii</taxon>
        <taxon>Teleostei</taxon>
        <taxon>Neoteleostei</taxon>
        <taxon>Acanthomorphata</taxon>
        <taxon>Eupercaria</taxon>
        <taxon>Perciformes</taxon>
        <taxon>Notothenioidei</taxon>
        <taxon>Nototheniidae</taxon>
        <taxon>Dissostichus</taxon>
    </lineage>
</organism>
<gene>
    <name evidence="4" type="ORF">F7725_025276</name>
</gene>
<evidence type="ECO:0000313" key="5">
    <source>
        <dbReference type="Proteomes" id="UP000518266"/>
    </source>
</evidence>
<evidence type="ECO:0000313" key="4">
    <source>
        <dbReference type="EMBL" id="KAF3834072.1"/>
    </source>
</evidence>
<feature type="domain" description="VWFD" evidence="3">
    <location>
        <begin position="1182"/>
        <end position="1360"/>
    </location>
</feature>
<evidence type="ECO:0000256" key="2">
    <source>
        <dbReference type="ARBA" id="ARBA00023180"/>
    </source>
</evidence>
<dbReference type="GO" id="GO:0031012">
    <property type="term" value="C:extracellular matrix"/>
    <property type="evidence" value="ECO:0007669"/>
    <property type="project" value="TreeGrafter"/>
</dbReference>
<dbReference type="Pfam" id="PF08742">
    <property type="entry name" value="C8"/>
    <property type="match status" value="2"/>
</dbReference>
<dbReference type="FunFam" id="2.10.25.10:FF:000055">
    <property type="entry name" value="alpha-tectorin isoform X1"/>
    <property type="match status" value="2"/>
</dbReference>
<dbReference type="Pfam" id="PF00094">
    <property type="entry name" value="VWD"/>
    <property type="match status" value="2"/>
</dbReference>
<dbReference type="PROSITE" id="PS51233">
    <property type="entry name" value="VWFD"/>
    <property type="match status" value="2"/>
</dbReference>
<accession>A0A7J5XAP6</accession>
<dbReference type="EMBL" id="JAAKFY010000026">
    <property type="protein sequence ID" value="KAF3834072.1"/>
    <property type="molecule type" value="Genomic_DNA"/>
</dbReference>
<protein>
    <recommendedName>
        <fullName evidence="3">VWFD domain-containing protein</fullName>
    </recommendedName>
</protein>
<keyword evidence="5" id="KW-1185">Reference proteome</keyword>
<keyword evidence="2" id="KW-0325">Glycoprotein</keyword>